<accession>A0A8H5NVC1</accession>
<name>A0A8H5NVC1_9HYPO</name>
<evidence type="ECO:0000313" key="3">
    <source>
        <dbReference type="Proteomes" id="UP000546213"/>
    </source>
</evidence>
<feature type="transmembrane region" description="Helical" evidence="1">
    <location>
        <begin position="114"/>
        <end position="131"/>
    </location>
</feature>
<feature type="transmembrane region" description="Helical" evidence="1">
    <location>
        <begin position="210"/>
        <end position="234"/>
    </location>
</feature>
<sequence length="369" mass="41303">MVERKFQVIGKYDLNRTYHGIAISEQWQAWETSHFFRVRCTSSLQEFKCGPVSPDNIAKFGGVMAKPYCQAASAGIDLDIAGQGIVTAWQTTLSETRFAKAAASFMLDFQESQALFAATISVTAIITFDGGNRAGLANMLTLFSWMFNHRILQGLITAGMYPVMIAQLVMHRAGERRFYTLFFVVLSWVLMTVITEFQDFNAGEKNSYDFFNVTLACRLAIHVIVLCLIIDWAVHFAKTRMAGDKIKYTQIGGDSRTIFSFAETKGAKLSLGVFWAAIELLTVIMIFIGLREMVELLDMHSADDGLSTWGFGQLVAVTIWFPVMIKFICLSIFGPRREVKQKTNTDRPQVIEMASYTHNKADSPSSSST</sequence>
<keyword evidence="1" id="KW-0812">Transmembrane</keyword>
<dbReference type="OrthoDB" id="4582561at2759"/>
<reference evidence="2 3" key="1">
    <citation type="submission" date="2020-05" db="EMBL/GenBank/DDBJ databases">
        <title>Identification and distribution of gene clusters putatively required for synthesis of sphingolipid metabolism inhibitors in phylogenetically diverse species of the filamentous fungus Fusarium.</title>
        <authorList>
            <person name="Kim H.-S."/>
            <person name="Busman M."/>
            <person name="Brown D.W."/>
            <person name="Divon H."/>
            <person name="Uhlig S."/>
            <person name="Proctor R.H."/>
        </authorList>
    </citation>
    <scope>NUCLEOTIDE SEQUENCE [LARGE SCALE GENOMIC DNA]</scope>
    <source>
        <strain evidence="2 3">NRRL 36939</strain>
    </source>
</reference>
<evidence type="ECO:0000256" key="1">
    <source>
        <dbReference type="SAM" id="Phobius"/>
    </source>
</evidence>
<feature type="transmembrane region" description="Helical" evidence="1">
    <location>
        <begin position="269"/>
        <end position="290"/>
    </location>
</feature>
<feature type="transmembrane region" description="Helical" evidence="1">
    <location>
        <begin position="151"/>
        <end position="171"/>
    </location>
</feature>
<protein>
    <submittedName>
        <fullName evidence="2">Uncharacterized protein</fullName>
    </submittedName>
</protein>
<proteinExistence type="predicted"/>
<feature type="transmembrane region" description="Helical" evidence="1">
    <location>
        <begin position="178"/>
        <end position="198"/>
    </location>
</feature>
<gene>
    <name evidence="2" type="ORF">FPCIR_11024</name>
</gene>
<keyword evidence="3" id="KW-1185">Reference proteome</keyword>
<dbReference type="Proteomes" id="UP000546213">
    <property type="component" value="Unassembled WGS sequence"/>
</dbReference>
<evidence type="ECO:0000313" key="2">
    <source>
        <dbReference type="EMBL" id="KAF5579609.1"/>
    </source>
</evidence>
<keyword evidence="1" id="KW-1133">Transmembrane helix</keyword>
<organism evidence="2 3">
    <name type="scientific">Fusarium pseudocircinatum</name>
    <dbReference type="NCBI Taxonomy" id="56676"/>
    <lineage>
        <taxon>Eukaryota</taxon>
        <taxon>Fungi</taxon>
        <taxon>Dikarya</taxon>
        <taxon>Ascomycota</taxon>
        <taxon>Pezizomycotina</taxon>
        <taxon>Sordariomycetes</taxon>
        <taxon>Hypocreomycetidae</taxon>
        <taxon>Hypocreales</taxon>
        <taxon>Nectriaceae</taxon>
        <taxon>Fusarium</taxon>
        <taxon>Fusarium fujikuroi species complex</taxon>
    </lineage>
</organism>
<dbReference type="EMBL" id="JAAOAS010000330">
    <property type="protein sequence ID" value="KAF5579609.1"/>
    <property type="molecule type" value="Genomic_DNA"/>
</dbReference>
<keyword evidence="1" id="KW-0472">Membrane</keyword>
<comment type="caution">
    <text evidence="2">The sequence shown here is derived from an EMBL/GenBank/DDBJ whole genome shotgun (WGS) entry which is preliminary data.</text>
</comment>
<feature type="transmembrane region" description="Helical" evidence="1">
    <location>
        <begin position="310"/>
        <end position="333"/>
    </location>
</feature>
<dbReference type="AlphaFoldDB" id="A0A8H5NVC1"/>